<sequence>MHALPDQEEPLGLRCTAVQGPVVKPIEDVIVQALGAAAALPRIVPGPINADQVDAMVRAVEASLEVRRRYQFFVWSQSNLQALLPHQLAICGAYARQRRELEFEAFNSVSVPPDLLVSLTDGRSALMQQLQGRWIDARCKPCAVSVESLQGQALQATRVDLLAAGFVELLVHGVSRPQRPTEIESFFILSSHDRVATQPQRLMMELLMPYLHGTWLRVQSVERDINESPRPMGARLPQGSAVTEREREILSWLREGMSNQQIGEQLGISALTVKNHVQKILRKLGAANRAQAVARAMSMNLLGRFNAESGREGR</sequence>
<dbReference type="InterPro" id="IPR036388">
    <property type="entry name" value="WH-like_DNA-bd_sf"/>
</dbReference>
<keyword evidence="3" id="KW-0804">Transcription</keyword>
<protein>
    <submittedName>
        <fullName evidence="5">Helix-turn-helix transcriptional regulator</fullName>
    </submittedName>
</protein>
<dbReference type="PANTHER" id="PTHR44688">
    <property type="entry name" value="DNA-BINDING TRANSCRIPTIONAL ACTIVATOR DEVR_DOSR"/>
    <property type="match status" value="1"/>
</dbReference>
<organism evidence="5 6">
    <name type="scientific">Roseateles koreensis</name>
    <dbReference type="NCBI Taxonomy" id="2987526"/>
    <lineage>
        <taxon>Bacteria</taxon>
        <taxon>Pseudomonadati</taxon>
        <taxon>Pseudomonadota</taxon>
        <taxon>Betaproteobacteria</taxon>
        <taxon>Burkholderiales</taxon>
        <taxon>Sphaerotilaceae</taxon>
        <taxon>Roseateles</taxon>
    </lineage>
</organism>
<evidence type="ECO:0000259" key="4">
    <source>
        <dbReference type="PROSITE" id="PS50043"/>
    </source>
</evidence>
<dbReference type="Proteomes" id="UP001219862">
    <property type="component" value="Unassembled WGS sequence"/>
</dbReference>
<gene>
    <name evidence="5" type="ORF">PRZ01_02465</name>
</gene>
<feature type="domain" description="HTH luxR-type" evidence="4">
    <location>
        <begin position="235"/>
        <end position="300"/>
    </location>
</feature>
<dbReference type="InterPro" id="IPR000792">
    <property type="entry name" value="Tscrpt_reg_LuxR_C"/>
</dbReference>
<keyword evidence="2" id="KW-0238">DNA-binding</keyword>
<dbReference type="CDD" id="cd06170">
    <property type="entry name" value="LuxR_C_like"/>
    <property type="match status" value="1"/>
</dbReference>
<evidence type="ECO:0000313" key="6">
    <source>
        <dbReference type="Proteomes" id="UP001219862"/>
    </source>
</evidence>
<dbReference type="SMART" id="SM00421">
    <property type="entry name" value="HTH_LUXR"/>
    <property type="match status" value="1"/>
</dbReference>
<dbReference type="Pfam" id="PF00196">
    <property type="entry name" value="GerE"/>
    <property type="match status" value="1"/>
</dbReference>
<dbReference type="RefSeq" id="WP_273595172.1">
    <property type="nucleotide sequence ID" value="NZ_JAQQXS010000002.1"/>
</dbReference>
<keyword evidence="1" id="KW-0805">Transcription regulation</keyword>
<dbReference type="PRINTS" id="PR00038">
    <property type="entry name" value="HTHLUXR"/>
</dbReference>
<dbReference type="PANTHER" id="PTHR44688:SF16">
    <property type="entry name" value="DNA-BINDING TRANSCRIPTIONAL ACTIVATOR DEVR_DOSR"/>
    <property type="match status" value="1"/>
</dbReference>
<accession>A0ABT5KMA8</accession>
<evidence type="ECO:0000256" key="2">
    <source>
        <dbReference type="ARBA" id="ARBA00023125"/>
    </source>
</evidence>
<dbReference type="EMBL" id="JAQQXS010000002">
    <property type="protein sequence ID" value="MDC8784052.1"/>
    <property type="molecule type" value="Genomic_DNA"/>
</dbReference>
<dbReference type="PROSITE" id="PS50043">
    <property type="entry name" value="HTH_LUXR_2"/>
    <property type="match status" value="1"/>
</dbReference>
<evidence type="ECO:0000313" key="5">
    <source>
        <dbReference type="EMBL" id="MDC8784052.1"/>
    </source>
</evidence>
<proteinExistence type="predicted"/>
<name>A0ABT5KMA8_9BURK</name>
<reference evidence="5 6" key="1">
    <citation type="submission" date="2022-10" db="EMBL/GenBank/DDBJ databases">
        <title>paucibacter sp. hw8 Genome sequencing.</title>
        <authorList>
            <person name="Park S."/>
        </authorList>
    </citation>
    <scope>NUCLEOTIDE SEQUENCE [LARGE SCALE GENOMIC DNA]</scope>
    <source>
        <strain evidence="6">hw8</strain>
    </source>
</reference>
<dbReference type="InterPro" id="IPR017470">
    <property type="entry name" value="Tscrpt_reg_EpsA"/>
</dbReference>
<dbReference type="NCBIfam" id="TIGR03020">
    <property type="entry name" value="EpsA"/>
    <property type="match status" value="1"/>
</dbReference>
<dbReference type="SUPFAM" id="SSF46894">
    <property type="entry name" value="C-terminal effector domain of the bipartite response regulators"/>
    <property type="match status" value="1"/>
</dbReference>
<comment type="caution">
    <text evidence="5">The sequence shown here is derived from an EMBL/GenBank/DDBJ whole genome shotgun (WGS) entry which is preliminary data.</text>
</comment>
<evidence type="ECO:0000256" key="1">
    <source>
        <dbReference type="ARBA" id="ARBA00023015"/>
    </source>
</evidence>
<keyword evidence="6" id="KW-1185">Reference proteome</keyword>
<dbReference type="InterPro" id="IPR016032">
    <property type="entry name" value="Sig_transdc_resp-reg_C-effctor"/>
</dbReference>
<dbReference type="Gene3D" id="1.10.10.10">
    <property type="entry name" value="Winged helix-like DNA-binding domain superfamily/Winged helix DNA-binding domain"/>
    <property type="match status" value="1"/>
</dbReference>
<evidence type="ECO:0000256" key="3">
    <source>
        <dbReference type="ARBA" id="ARBA00023163"/>
    </source>
</evidence>